<proteinExistence type="inferred from homology"/>
<dbReference type="PANTHER" id="PTHR11487:SF0">
    <property type="entry name" value="S-ACYL FATTY ACID SYNTHASE THIOESTERASE, MEDIUM CHAIN"/>
    <property type="match status" value="1"/>
</dbReference>
<dbReference type="SUPFAM" id="SSF53474">
    <property type="entry name" value="alpha/beta-Hydrolases"/>
    <property type="match status" value="1"/>
</dbReference>
<dbReference type="PANTHER" id="PTHR11487">
    <property type="entry name" value="THIOESTERASE"/>
    <property type="match status" value="1"/>
</dbReference>
<comment type="similarity">
    <text evidence="1">Belongs to the thioesterase family.</text>
</comment>
<accession>A0ABW8KV84</accession>
<dbReference type="Pfam" id="PF00975">
    <property type="entry name" value="Thioesterase"/>
    <property type="match status" value="1"/>
</dbReference>
<dbReference type="Gene3D" id="3.40.50.1820">
    <property type="entry name" value="alpha/beta hydrolase"/>
    <property type="match status" value="1"/>
</dbReference>
<dbReference type="InterPro" id="IPR029058">
    <property type="entry name" value="AB_hydrolase_fold"/>
</dbReference>
<feature type="domain" description="Thioesterase" evidence="2">
    <location>
        <begin position="22"/>
        <end position="237"/>
    </location>
</feature>
<dbReference type="InterPro" id="IPR012223">
    <property type="entry name" value="TEII"/>
</dbReference>
<organism evidence="3 4">
    <name type="scientific">Pseudoalteromonas rhizosphaerae</name>
    <dbReference type="NCBI Taxonomy" id="2518973"/>
    <lineage>
        <taxon>Bacteria</taxon>
        <taxon>Pseudomonadati</taxon>
        <taxon>Pseudomonadota</taxon>
        <taxon>Gammaproteobacteria</taxon>
        <taxon>Alteromonadales</taxon>
        <taxon>Pseudoalteromonadaceae</taxon>
        <taxon>Pseudoalteromonas</taxon>
    </lineage>
</organism>
<keyword evidence="4" id="KW-1185">Reference proteome</keyword>
<reference evidence="3 4" key="1">
    <citation type="submission" date="2024-11" db="EMBL/GenBank/DDBJ databases">
        <title>The Natural Products Discovery Center: Release of the First 8490 Sequenced Strains for Exploring Actinobacteria Biosynthetic Diversity.</title>
        <authorList>
            <person name="Kalkreuter E."/>
            <person name="Kautsar S.A."/>
            <person name="Yang D."/>
            <person name="Bader C.D."/>
            <person name="Teijaro C.N."/>
            <person name="Fluegel L."/>
            <person name="Davis C.M."/>
            <person name="Simpson J.R."/>
            <person name="Lauterbach L."/>
            <person name="Steele A.D."/>
            <person name="Gui C."/>
            <person name="Meng S."/>
            <person name="Li G."/>
            <person name="Viehrig K."/>
            <person name="Ye F."/>
            <person name="Su P."/>
            <person name="Kiefer A.F."/>
            <person name="Nichols A."/>
            <person name="Cepeda A.J."/>
            <person name="Yan W."/>
            <person name="Fan B."/>
            <person name="Jiang Y."/>
            <person name="Adhikari A."/>
            <person name="Zheng C.-J."/>
            <person name="Schuster L."/>
            <person name="Cowan T.M."/>
            <person name="Smanski M.J."/>
            <person name="Chevrette M.G."/>
            <person name="De Carvalho L.P.S."/>
            <person name="Shen B."/>
        </authorList>
    </citation>
    <scope>NUCLEOTIDE SEQUENCE [LARGE SCALE GENOMIC DNA]</scope>
    <source>
        <strain evidence="3 4">NPDC078403</strain>
    </source>
</reference>
<protein>
    <submittedName>
        <fullName evidence="3">Thioesterase II family protein</fullName>
    </submittedName>
</protein>
<name>A0ABW8KV84_9GAMM</name>
<gene>
    <name evidence="3" type="ORF">ACI2JU_07515</name>
</gene>
<comment type="caution">
    <text evidence="3">The sequence shown here is derived from an EMBL/GenBank/DDBJ whole genome shotgun (WGS) entry which is preliminary data.</text>
</comment>
<evidence type="ECO:0000313" key="4">
    <source>
        <dbReference type="Proteomes" id="UP001620262"/>
    </source>
</evidence>
<sequence>MNYLSKSPWLYIPKPNVNAHVKLICFPYAGGSTRSFSNWVKILPDYVELIMIAMPGRGSRFSEASADCMDTLTDTLLNELSPHLSRETIFFGHSLGARVAFEVYRKLKKSGVQGPCHFIASGSANPGKDRSAENTHSLSDTDFIKKLRNLNGTPPEVLENEELMTLFIPVLRADFKLADTYCYNGSEQLPCNVTVFMGLDDEISEQEQLAWQHFFSGQLTFKKFNGDHFFIDSHNEIVGNAVCDLIQEIFIDKTLTHVG</sequence>
<dbReference type="InterPro" id="IPR001031">
    <property type="entry name" value="Thioesterase"/>
</dbReference>
<dbReference type="Proteomes" id="UP001620262">
    <property type="component" value="Unassembled WGS sequence"/>
</dbReference>
<evidence type="ECO:0000313" key="3">
    <source>
        <dbReference type="EMBL" id="MFK3863718.1"/>
    </source>
</evidence>
<evidence type="ECO:0000259" key="2">
    <source>
        <dbReference type="Pfam" id="PF00975"/>
    </source>
</evidence>
<evidence type="ECO:0000256" key="1">
    <source>
        <dbReference type="ARBA" id="ARBA00007169"/>
    </source>
</evidence>
<dbReference type="RefSeq" id="WP_404675113.1">
    <property type="nucleotide sequence ID" value="NZ_JBJDOT010000007.1"/>
</dbReference>
<dbReference type="EMBL" id="JBJDOT010000007">
    <property type="protein sequence ID" value="MFK3863718.1"/>
    <property type="molecule type" value="Genomic_DNA"/>
</dbReference>